<accession>A0A4S8MYQ0</accession>
<name>A0A4S8MYQ0_DENBC</name>
<feature type="region of interest" description="Disordered" evidence="1">
    <location>
        <begin position="1"/>
        <end position="39"/>
    </location>
</feature>
<dbReference type="OrthoDB" id="2564267at2759"/>
<feature type="compositionally biased region" description="Basic and acidic residues" evidence="1">
    <location>
        <begin position="466"/>
        <end position="478"/>
    </location>
</feature>
<feature type="region of interest" description="Disordered" evidence="1">
    <location>
        <begin position="207"/>
        <end position="226"/>
    </location>
</feature>
<evidence type="ECO:0000313" key="2">
    <source>
        <dbReference type="EMBL" id="THV08578.1"/>
    </source>
</evidence>
<protein>
    <submittedName>
        <fullName evidence="2">Uncharacterized protein</fullName>
    </submittedName>
</protein>
<dbReference type="EMBL" id="ML179035">
    <property type="protein sequence ID" value="THV08578.1"/>
    <property type="molecule type" value="Genomic_DNA"/>
</dbReference>
<evidence type="ECO:0000256" key="1">
    <source>
        <dbReference type="SAM" id="MobiDB-lite"/>
    </source>
</evidence>
<organism evidence="2 3">
    <name type="scientific">Dendrothele bispora (strain CBS 962.96)</name>
    <dbReference type="NCBI Taxonomy" id="1314807"/>
    <lineage>
        <taxon>Eukaryota</taxon>
        <taxon>Fungi</taxon>
        <taxon>Dikarya</taxon>
        <taxon>Basidiomycota</taxon>
        <taxon>Agaricomycotina</taxon>
        <taxon>Agaricomycetes</taxon>
        <taxon>Agaricomycetidae</taxon>
        <taxon>Agaricales</taxon>
        <taxon>Agaricales incertae sedis</taxon>
        <taxon>Dendrothele</taxon>
    </lineage>
</organism>
<feature type="compositionally biased region" description="Basic and acidic residues" evidence="1">
    <location>
        <begin position="339"/>
        <end position="360"/>
    </location>
</feature>
<proteinExistence type="predicted"/>
<keyword evidence="3" id="KW-1185">Reference proteome</keyword>
<dbReference type="Proteomes" id="UP000297245">
    <property type="component" value="Unassembled WGS sequence"/>
</dbReference>
<evidence type="ECO:0000313" key="3">
    <source>
        <dbReference type="Proteomes" id="UP000297245"/>
    </source>
</evidence>
<sequence length="662" mass="72620">MLNERARTTSNGTMDTSRLIDNDNPFSLRPPSRSSRFDPKAAAHARTMSNASLGSRMLLDNDGASVMTGLGERQMTTQNRYSTTMDLLRPKILVMPSPLQTAGRPAKNSPEPTNIDGFELSSDGTPLPPGARSSRRSSSYGLTPPPIASNSFTPNPRSNLSLSQLTFRNYLSAGNHGGSGYNDLDSEIPRAAEEGEQMFLEAPQEEEVASIPDIDEPTPLSRPAGKLYGKSLIDDLESRKLQMRSKQRVFRGDDRPSMMARTQSNTSTLIDPASLRTRPASQFLGPSGGLERRNSANAKPLLNFDDEGKSPVTPRGPPNRSVFGVDTLWESEMARLRKMEAEEAEERERQKAQELKPEKDKKRKKKKGGDTLEVITPEVSPMQSVSAPEEPEEPPLSAGPPVLPAIPQAIRGPPPATADDDSGSEESDSDKPKKKVQPATNAWHSDSEDEADEGPRRTTGIGLRYPRKDSVSKVQRDGDDSEEDVPLSATVSRAVQRATRLAAESDSDEDKPLNALSNKAKLNIPPINFDSLSLSKGGGDEEDEDNQPLGIRASRLMPSPRSADEDDDERPLGLHPEHQRRTQYQMMAQHQQMMMQAQMHNSMFFNPSMMGSGFFGPPMAPPMVMPMVPQAPMPIPSPPPVQDAAKLNRVDRWRHNVAIEGE</sequence>
<feature type="region of interest" description="Disordered" evidence="1">
    <location>
        <begin position="251"/>
        <end position="327"/>
    </location>
</feature>
<feature type="compositionally biased region" description="Acidic residues" evidence="1">
    <location>
        <begin position="418"/>
        <end position="428"/>
    </location>
</feature>
<dbReference type="AlphaFoldDB" id="A0A4S8MYQ0"/>
<feature type="compositionally biased region" description="Polar residues" evidence="1">
    <location>
        <begin position="260"/>
        <end position="269"/>
    </location>
</feature>
<feature type="compositionally biased region" description="Low complexity" evidence="1">
    <location>
        <begin position="25"/>
        <end position="34"/>
    </location>
</feature>
<reference evidence="2 3" key="1">
    <citation type="journal article" date="2019" name="Nat. Ecol. Evol.">
        <title>Megaphylogeny resolves global patterns of mushroom evolution.</title>
        <authorList>
            <person name="Varga T."/>
            <person name="Krizsan K."/>
            <person name="Foldi C."/>
            <person name="Dima B."/>
            <person name="Sanchez-Garcia M."/>
            <person name="Sanchez-Ramirez S."/>
            <person name="Szollosi G.J."/>
            <person name="Szarkandi J.G."/>
            <person name="Papp V."/>
            <person name="Albert L."/>
            <person name="Andreopoulos W."/>
            <person name="Angelini C."/>
            <person name="Antonin V."/>
            <person name="Barry K.W."/>
            <person name="Bougher N.L."/>
            <person name="Buchanan P."/>
            <person name="Buyck B."/>
            <person name="Bense V."/>
            <person name="Catcheside P."/>
            <person name="Chovatia M."/>
            <person name="Cooper J."/>
            <person name="Damon W."/>
            <person name="Desjardin D."/>
            <person name="Finy P."/>
            <person name="Geml J."/>
            <person name="Haridas S."/>
            <person name="Hughes K."/>
            <person name="Justo A."/>
            <person name="Karasinski D."/>
            <person name="Kautmanova I."/>
            <person name="Kiss B."/>
            <person name="Kocsube S."/>
            <person name="Kotiranta H."/>
            <person name="LaButti K.M."/>
            <person name="Lechner B.E."/>
            <person name="Liimatainen K."/>
            <person name="Lipzen A."/>
            <person name="Lukacs Z."/>
            <person name="Mihaltcheva S."/>
            <person name="Morgado L.N."/>
            <person name="Niskanen T."/>
            <person name="Noordeloos M.E."/>
            <person name="Ohm R.A."/>
            <person name="Ortiz-Santana B."/>
            <person name="Ovrebo C."/>
            <person name="Racz N."/>
            <person name="Riley R."/>
            <person name="Savchenko A."/>
            <person name="Shiryaev A."/>
            <person name="Soop K."/>
            <person name="Spirin V."/>
            <person name="Szebenyi C."/>
            <person name="Tomsovsky M."/>
            <person name="Tulloss R.E."/>
            <person name="Uehling J."/>
            <person name="Grigoriev I.V."/>
            <person name="Vagvolgyi C."/>
            <person name="Papp T."/>
            <person name="Martin F.M."/>
            <person name="Miettinen O."/>
            <person name="Hibbett D.S."/>
            <person name="Nagy L.G."/>
        </authorList>
    </citation>
    <scope>NUCLEOTIDE SEQUENCE [LARGE SCALE GENOMIC DNA]</scope>
    <source>
        <strain evidence="2 3">CBS 962.96</strain>
    </source>
</reference>
<feature type="compositionally biased region" description="Acidic residues" evidence="1">
    <location>
        <begin position="207"/>
        <end position="216"/>
    </location>
</feature>
<feature type="region of interest" description="Disordered" evidence="1">
    <location>
        <begin position="99"/>
        <end position="156"/>
    </location>
</feature>
<feature type="region of interest" description="Disordered" evidence="1">
    <location>
        <begin position="339"/>
        <end position="574"/>
    </location>
</feature>
<gene>
    <name evidence="2" type="ORF">K435DRAFT_641073</name>
</gene>